<dbReference type="PROSITE" id="PS51365">
    <property type="entry name" value="RENAL_DIPEPTIDASE_2"/>
    <property type="match status" value="1"/>
</dbReference>
<reference evidence="1 4" key="3">
    <citation type="submission" date="2018-07" db="EMBL/GenBank/DDBJ databases">
        <title>Leeuwenhoekiella genomics.</title>
        <authorList>
            <person name="Tahon G."/>
            <person name="Willems A."/>
        </authorList>
    </citation>
    <scope>NUCLEOTIDE SEQUENCE [LARGE SCALE GENOMIC DNA]</scope>
    <source>
        <strain evidence="1 4">LMG 24856</strain>
    </source>
</reference>
<dbReference type="GO" id="GO:0006508">
    <property type="term" value="P:proteolysis"/>
    <property type="evidence" value="ECO:0007669"/>
    <property type="project" value="InterPro"/>
</dbReference>
<dbReference type="GO" id="GO:0070573">
    <property type="term" value="F:metallodipeptidase activity"/>
    <property type="evidence" value="ECO:0007669"/>
    <property type="project" value="InterPro"/>
</dbReference>
<sequence>MNPNKEWSRRNFLKTTSAAGTFAVMNPFSAFAQKTYDIDPKVAAIVAQSFAIDTHNHMDVPFDGAEFDAQAVPLSNELHKSGFKAISMTFCVDRPKLNYEGEAFKRFITTLDKHDQILRANGIKRVLNSRDLLHAKKASKPVVIQSVEGGHFLEGKLERLEFAYNRGLRHLGLLHDAQSAYPLGDIYTNPSQFGGLTPLGIEVVTACEKSGILVDLAHCSDEAINDALEKMSKPAIISHTGLNTQLGNDQRMAKMMMPRLISKQQAKIVAEAGGVIGVRTHLVETPTEMAQHIAALCDIVGTRHVSIGTDSRMAVQKGGNARGLTNQFWHTSAQGFFYTLVDAMLKIGFTKEEILNIGGGN</sequence>
<dbReference type="EMBL" id="QOVN01000003">
    <property type="protein sequence ID" value="RXG29583.1"/>
    <property type="molecule type" value="Genomic_DNA"/>
</dbReference>
<dbReference type="OrthoDB" id="9804920at2"/>
<dbReference type="PANTHER" id="PTHR10443">
    <property type="entry name" value="MICROSOMAL DIPEPTIDASE"/>
    <property type="match status" value="1"/>
</dbReference>
<dbReference type="Proteomes" id="UP000290037">
    <property type="component" value="Unassembled WGS sequence"/>
</dbReference>
<organism evidence="2 3">
    <name type="scientific">Leeuwenhoekiella palythoae</name>
    <dbReference type="NCBI Taxonomy" id="573501"/>
    <lineage>
        <taxon>Bacteria</taxon>
        <taxon>Pseudomonadati</taxon>
        <taxon>Bacteroidota</taxon>
        <taxon>Flavobacteriia</taxon>
        <taxon>Flavobacteriales</taxon>
        <taxon>Flavobacteriaceae</taxon>
        <taxon>Leeuwenhoekiella</taxon>
    </lineage>
</organism>
<reference evidence="3" key="2">
    <citation type="submission" date="2016-11" db="EMBL/GenBank/DDBJ databases">
        <authorList>
            <person name="Varghese N."/>
            <person name="Submissions S."/>
        </authorList>
    </citation>
    <scope>NUCLEOTIDE SEQUENCE [LARGE SCALE GENOMIC DNA]</scope>
    <source>
        <strain evidence="3">DSM 19859</strain>
    </source>
</reference>
<name>A0A1M5YVQ7_9FLAO</name>
<dbReference type="EMBL" id="FQXT01000004">
    <property type="protein sequence ID" value="SHI16091.1"/>
    <property type="molecule type" value="Genomic_DNA"/>
</dbReference>
<dbReference type="Gene3D" id="3.20.20.140">
    <property type="entry name" value="Metal-dependent hydrolases"/>
    <property type="match status" value="1"/>
</dbReference>
<dbReference type="InterPro" id="IPR008257">
    <property type="entry name" value="Pept_M19"/>
</dbReference>
<evidence type="ECO:0000313" key="4">
    <source>
        <dbReference type="Proteomes" id="UP000290037"/>
    </source>
</evidence>
<evidence type="ECO:0000313" key="1">
    <source>
        <dbReference type="EMBL" id="RXG29583.1"/>
    </source>
</evidence>
<dbReference type="PANTHER" id="PTHR10443:SF12">
    <property type="entry name" value="DIPEPTIDASE"/>
    <property type="match status" value="1"/>
</dbReference>
<dbReference type="AlphaFoldDB" id="A0A1M5YVQ7"/>
<evidence type="ECO:0000313" key="3">
    <source>
        <dbReference type="Proteomes" id="UP000184240"/>
    </source>
</evidence>
<dbReference type="InterPro" id="IPR006311">
    <property type="entry name" value="TAT_signal"/>
</dbReference>
<gene>
    <name evidence="1" type="ORF">DSM01_1685</name>
    <name evidence="2" type="ORF">SAMN04487999_2409</name>
</gene>
<dbReference type="PROSITE" id="PS00869">
    <property type="entry name" value="RENAL_DIPEPTIDASE_1"/>
    <property type="match status" value="1"/>
</dbReference>
<dbReference type="SUPFAM" id="SSF51556">
    <property type="entry name" value="Metallo-dependent hydrolases"/>
    <property type="match status" value="1"/>
</dbReference>
<dbReference type="RefSeq" id="WP_072983360.1">
    <property type="nucleotide sequence ID" value="NZ_FQXT01000004.1"/>
</dbReference>
<evidence type="ECO:0000313" key="2">
    <source>
        <dbReference type="EMBL" id="SHI16091.1"/>
    </source>
</evidence>
<keyword evidence="4" id="KW-1185">Reference proteome</keyword>
<dbReference type="InterPro" id="IPR032466">
    <property type="entry name" value="Metal_Hydrolase"/>
</dbReference>
<accession>A0A1M5YVQ7</accession>
<dbReference type="Proteomes" id="UP000184240">
    <property type="component" value="Unassembled WGS sequence"/>
</dbReference>
<dbReference type="Pfam" id="PF01244">
    <property type="entry name" value="Peptidase_M19"/>
    <property type="match status" value="1"/>
</dbReference>
<dbReference type="InterPro" id="IPR000180">
    <property type="entry name" value="Dipep_AS"/>
</dbReference>
<reference evidence="2" key="1">
    <citation type="submission" date="2016-11" db="EMBL/GenBank/DDBJ databases">
        <authorList>
            <person name="Jaros S."/>
            <person name="Januszkiewicz K."/>
            <person name="Wedrychowicz H."/>
        </authorList>
    </citation>
    <scope>NUCLEOTIDE SEQUENCE [LARGE SCALE GENOMIC DNA]</scope>
    <source>
        <strain evidence="2">DSM 19859</strain>
    </source>
</reference>
<protein>
    <submittedName>
        <fullName evidence="2">Membrane dipeptidase (Peptidase family M19)</fullName>
    </submittedName>
    <submittedName>
        <fullName evidence="1">Microsomal dipeptidase-like Zn-dependent dipeptidase</fullName>
    </submittedName>
</protein>
<proteinExistence type="predicted"/>
<dbReference type="PROSITE" id="PS51318">
    <property type="entry name" value="TAT"/>
    <property type="match status" value="1"/>
</dbReference>